<sequence length="95" mass="10400">MVGEVLQATTEEVVLKELLGGKNTCHMVVRLPSISFSPTVINGLLGVQSGVTLKTPFELGVLRMTKKAMLVMLLTMTLLRRAIHSPPVTMKVRKI</sequence>
<keyword evidence="3" id="KW-1185">Reference proteome</keyword>
<reference evidence="2" key="1">
    <citation type="submission" date="2022-08" db="EMBL/GenBank/DDBJ databases">
        <authorList>
            <person name="Gutierrez-Valencia J."/>
        </authorList>
    </citation>
    <scope>NUCLEOTIDE SEQUENCE</scope>
</reference>
<dbReference type="AlphaFoldDB" id="A0AAV0P1W4"/>
<protein>
    <submittedName>
        <fullName evidence="2">Uncharacterized protein</fullName>
    </submittedName>
</protein>
<name>A0AAV0P1W4_9ROSI</name>
<gene>
    <name evidence="1" type="ORF">LITE_LOCUS20127</name>
    <name evidence="2" type="ORF">LITE_LOCUS36400</name>
</gene>
<dbReference type="Proteomes" id="UP001154282">
    <property type="component" value="Unassembled WGS sequence"/>
</dbReference>
<evidence type="ECO:0000313" key="3">
    <source>
        <dbReference type="Proteomes" id="UP001154282"/>
    </source>
</evidence>
<evidence type="ECO:0000313" key="2">
    <source>
        <dbReference type="EMBL" id="CAI0464950.1"/>
    </source>
</evidence>
<comment type="caution">
    <text evidence="2">The sequence shown here is derived from an EMBL/GenBank/DDBJ whole genome shotgun (WGS) entry which is preliminary data.</text>
</comment>
<organism evidence="2 3">
    <name type="scientific">Linum tenue</name>
    <dbReference type="NCBI Taxonomy" id="586396"/>
    <lineage>
        <taxon>Eukaryota</taxon>
        <taxon>Viridiplantae</taxon>
        <taxon>Streptophyta</taxon>
        <taxon>Embryophyta</taxon>
        <taxon>Tracheophyta</taxon>
        <taxon>Spermatophyta</taxon>
        <taxon>Magnoliopsida</taxon>
        <taxon>eudicotyledons</taxon>
        <taxon>Gunneridae</taxon>
        <taxon>Pentapetalae</taxon>
        <taxon>rosids</taxon>
        <taxon>fabids</taxon>
        <taxon>Malpighiales</taxon>
        <taxon>Linaceae</taxon>
        <taxon>Linum</taxon>
    </lineage>
</organism>
<accession>A0AAV0P1W4</accession>
<dbReference type="EMBL" id="CAMGYJ010000008">
    <property type="protein sequence ID" value="CAI0464950.1"/>
    <property type="molecule type" value="Genomic_DNA"/>
</dbReference>
<proteinExistence type="predicted"/>
<dbReference type="EMBL" id="CAMGYJ010000005">
    <property type="protein sequence ID" value="CAI0424917.1"/>
    <property type="molecule type" value="Genomic_DNA"/>
</dbReference>
<evidence type="ECO:0000313" key="1">
    <source>
        <dbReference type="EMBL" id="CAI0424917.1"/>
    </source>
</evidence>